<evidence type="ECO:0000259" key="1">
    <source>
        <dbReference type="Pfam" id="PF05368"/>
    </source>
</evidence>
<dbReference type="InterPro" id="IPR036291">
    <property type="entry name" value="NAD(P)-bd_dom_sf"/>
</dbReference>
<reference evidence="2 3" key="1">
    <citation type="submission" date="2016-07" db="EMBL/GenBank/DDBJ databases">
        <title>Pervasive Adenine N6-methylation of Active Genes in Fungi.</title>
        <authorList>
            <consortium name="DOE Joint Genome Institute"/>
            <person name="Mondo S.J."/>
            <person name="Dannebaum R.O."/>
            <person name="Kuo R.C."/>
            <person name="Labutti K."/>
            <person name="Haridas S."/>
            <person name="Kuo A."/>
            <person name="Salamov A."/>
            <person name="Ahrendt S.R."/>
            <person name="Lipzen A."/>
            <person name="Sullivan W."/>
            <person name="Andreopoulos W.B."/>
            <person name="Clum A."/>
            <person name="Lindquist E."/>
            <person name="Daum C."/>
            <person name="Ramamoorthy G.K."/>
            <person name="Gryganskyi A."/>
            <person name="Culley D."/>
            <person name="Magnuson J.K."/>
            <person name="James T.Y."/>
            <person name="O'Malley M.A."/>
            <person name="Stajich J.E."/>
            <person name="Spatafora J.W."/>
            <person name="Visel A."/>
            <person name="Grigoriev I.V."/>
        </authorList>
    </citation>
    <scope>NUCLEOTIDE SEQUENCE [LARGE SCALE GENOMIC DNA]</scope>
    <source>
        <strain evidence="2 3">CBS 931.73</strain>
    </source>
</reference>
<gene>
    <name evidence="2" type="ORF">K493DRAFT_323914</name>
</gene>
<dbReference type="Pfam" id="PF05368">
    <property type="entry name" value="NmrA"/>
    <property type="match status" value="1"/>
</dbReference>
<evidence type="ECO:0000313" key="3">
    <source>
        <dbReference type="Proteomes" id="UP000193498"/>
    </source>
</evidence>
<evidence type="ECO:0000313" key="2">
    <source>
        <dbReference type="EMBL" id="ORX99235.1"/>
    </source>
</evidence>
<protein>
    <submittedName>
        <fullName evidence="2">NAD(P)-binding protein</fullName>
    </submittedName>
</protein>
<keyword evidence="3" id="KW-1185">Reference proteome</keyword>
<organism evidence="2 3">
    <name type="scientific">Basidiobolus meristosporus CBS 931.73</name>
    <dbReference type="NCBI Taxonomy" id="1314790"/>
    <lineage>
        <taxon>Eukaryota</taxon>
        <taxon>Fungi</taxon>
        <taxon>Fungi incertae sedis</taxon>
        <taxon>Zoopagomycota</taxon>
        <taxon>Entomophthoromycotina</taxon>
        <taxon>Basidiobolomycetes</taxon>
        <taxon>Basidiobolales</taxon>
        <taxon>Basidiobolaceae</taxon>
        <taxon>Basidiobolus</taxon>
    </lineage>
</organism>
<dbReference type="PANTHER" id="PTHR43162">
    <property type="match status" value="1"/>
</dbReference>
<dbReference type="Proteomes" id="UP000193498">
    <property type="component" value="Unassembled WGS sequence"/>
</dbReference>
<sequence length="291" mass="32780">MVDSHHNLLIGATGNIGQQVVKTLLSKDIKTTVFARNAEKVKELFGDSKSLTVVQGDYDNLEPYSKTIQGHARLFLLLSDLQNMQRLATAFAKLAYEAGVSQIVHLSSMTIRSPWRSNFIGDVHRRAEEAILAIPNRRSYVALRPTSFFTNHLWQEKPSIQSKSMFSSPMPGSSRRSWISIRDIADLASIVLQDPIEKHFDAVYELASEVLTQDERAKIFTKVLGKPITHTQVDPETTYNMFISIGMPHNIAYCVASFTDEPGFTPGLSILLGRKPESFEEWLQQNKSHFL</sequence>
<dbReference type="InParanoid" id="A0A1Y1YMK7"/>
<dbReference type="InterPro" id="IPR051604">
    <property type="entry name" value="Ergot_Alk_Oxidoreductase"/>
</dbReference>
<dbReference type="STRING" id="1314790.A0A1Y1YMK7"/>
<dbReference type="EMBL" id="MCFE01000100">
    <property type="protein sequence ID" value="ORX99235.1"/>
    <property type="molecule type" value="Genomic_DNA"/>
</dbReference>
<feature type="domain" description="NmrA-like" evidence="1">
    <location>
        <begin position="8"/>
        <end position="259"/>
    </location>
</feature>
<dbReference type="Gene3D" id="3.40.50.720">
    <property type="entry name" value="NAD(P)-binding Rossmann-like Domain"/>
    <property type="match status" value="1"/>
</dbReference>
<dbReference type="InterPro" id="IPR008030">
    <property type="entry name" value="NmrA-like"/>
</dbReference>
<name>A0A1Y1YMK7_9FUNG</name>
<dbReference type="Gene3D" id="3.90.25.10">
    <property type="entry name" value="UDP-galactose 4-epimerase, domain 1"/>
    <property type="match status" value="1"/>
</dbReference>
<proteinExistence type="predicted"/>
<dbReference type="PANTHER" id="PTHR43162:SF1">
    <property type="entry name" value="PRESTALK A DIFFERENTIATION PROTEIN A"/>
    <property type="match status" value="1"/>
</dbReference>
<dbReference type="SUPFAM" id="SSF51735">
    <property type="entry name" value="NAD(P)-binding Rossmann-fold domains"/>
    <property type="match status" value="1"/>
</dbReference>
<dbReference type="AlphaFoldDB" id="A0A1Y1YMK7"/>
<accession>A0A1Y1YMK7</accession>
<dbReference type="OrthoDB" id="10254221at2759"/>
<comment type="caution">
    <text evidence="2">The sequence shown here is derived from an EMBL/GenBank/DDBJ whole genome shotgun (WGS) entry which is preliminary data.</text>
</comment>